<dbReference type="PROSITE" id="PS00455">
    <property type="entry name" value="AMP_BINDING"/>
    <property type="match status" value="1"/>
</dbReference>
<dbReference type="CDD" id="cd05930">
    <property type="entry name" value="A_NRPS"/>
    <property type="match status" value="1"/>
</dbReference>
<dbReference type="GO" id="GO:0044550">
    <property type="term" value="P:secondary metabolite biosynthetic process"/>
    <property type="evidence" value="ECO:0007669"/>
    <property type="project" value="TreeGrafter"/>
</dbReference>
<dbReference type="InterPro" id="IPR000415">
    <property type="entry name" value="Nitroreductase-like"/>
</dbReference>
<dbReference type="Gene3D" id="3.40.50.12780">
    <property type="entry name" value="N-terminal domain of ligase-like"/>
    <property type="match status" value="1"/>
</dbReference>
<comment type="caution">
    <text evidence="5">The sequence shown here is derived from an EMBL/GenBank/DDBJ whole genome shotgun (WGS) entry which is preliminary data.</text>
</comment>
<evidence type="ECO:0000313" key="6">
    <source>
        <dbReference type="Proteomes" id="UP000320239"/>
    </source>
</evidence>
<dbReference type="FunFam" id="3.40.50.980:FF:000001">
    <property type="entry name" value="Non-ribosomal peptide synthetase"/>
    <property type="match status" value="1"/>
</dbReference>
<dbReference type="NCBIfam" id="TIGR01733">
    <property type="entry name" value="AA-adenyl-dom"/>
    <property type="match status" value="1"/>
</dbReference>
<dbReference type="GO" id="GO:0043041">
    <property type="term" value="P:amino acid activation for nonribosomal peptide biosynthetic process"/>
    <property type="evidence" value="ECO:0007669"/>
    <property type="project" value="TreeGrafter"/>
</dbReference>
<accession>A0A561WBN9</accession>
<dbReference type="PROSITE" id="PS00012">
    <property type="entry name" value="PHOSPHOPANTETHEINE"/>
    <property type="match status" value="1"/>
</dbReference>
<dbReference type="AlphaFoldDB" id="A0A561WBN9"/>
<protein>
    <submittedName>
        <fullName evidence="5">Amino acid adenylation domain-containing protein</fullName>
    </submittedName>
</protein>
<dbReference type="FunFam" id="1.10.1200.10:FF:000016">
    <property type="entry name" value="Non-ribosomal peptide synthase"/>
    <property type="match status" value="1"/>
</dbReference>
<dbReference type="InterPro" id="IPR036736">
    <property type="entry name" value="ACP-like_sf"/>
</dbReference>
<dbReference type="GO" id="GO:0016491">
    <property type="term" value="F:oxidoreductase activity"/>
    <property type="evidence" value="ECO:0007669"/>
    <property type="project" value="InterPro"/>
</dbReference>
<dbReference type="Proteomes" id="UP000320239">
    <property type="component" value="Unassembled WGS sequence"/>
</dbReference>
<keyword evidence="6" id="KW-1185">Reference proteome</keyword>
<evidence type="ECO:0000259" key="4">
    <source>
        <dbReference type="PROSITE" id="PS50075"/>
    </source>
</evidence>
<dbReference type="SUPFAM" id="SSF53474">
    <property type="entry name" value="alpha/beta-Hydrolases"/>
    <property type="match status" value="1"/>
</dbReference>
<dbReference type="Gene3D" id="3.30.300.30">
    <property type="match status" value="2"/>
</dbReference>
<dbReference type="InterPro" id="IPR045851">
    <property type="entry name" value="AMP-bd_C_sf"/>
</dbReference>
<dbReference type="InterPro" id="IPR010071">
    <property type="entry name" value="AA_adenyl_dom"/>
</dbReference>
<dbReference type="RefSeq" id="WP_122979901.1">
    <property type="nucleotide sequence ID" value="NZ_BOMX01000160.1"/>
</dbReference>
<dbReference type="SUPFAM" id="SSF47336">
    <property type="entry name" value="ACP-like"/>
    <property type="match status" value="1"/>
</dbReference>
<keyword evidence="3" id="KW-0597">Phosphoprotein</keyword>
<organism evidence="5 6">
    <name type="scientific">Actinoplanes teichomyceticus</name>
    <dbReference type="NCBI Taxonomy" id="1867"/>
    <lineage>
        <taxon>Bacteria</taxon>
        <taxon>Bacillati</taxon>
        <taxon>Actinomycetota</taxon>
        <taxon>Actinomycetes</taxon>
        <taxon>Micromonosporales</taxon>
        <taxon>Micromonosporaceae</taxon>
        <taxon>Actinoplanes</taxon>
    </lineage>
</organism>
<dbReference type="Gene3D" id="3.40.50.1820">
    <property type="entry name" value="alpha/beta hydrolase"/>
    <property type="match status" value="1"/>
</dbReference>
<dbReference type="GO" id="GO:0072330">
    <property type="term" value="P:monocarboxylic acid biosynthetic process"/>
    <property type="evidence" value="ECO:0007669"/>
    <property type="project" value="UniProtKB-ARBA"/>
</dbReference>
<proteinExistence type="predicted"/>
<dbReference type="InterPro" id="IPR029058">
    <property type="entry name" value="AB_hydrolase_fold"/>
</dbReference>
<comment type="cofactor">
    <cofactor evidence="1">
        <name>pantetheine 4'-phosphate</name>
        <dbReference type="ChEBI" id="CHEBI:47942"/>
    </cofactor>
</comment>
<dbReference type="InterPro" id="IPR000873">
    <property type="entry name" value="AMP-dep_synth/lig_dom"/>
</dbReference>
<reference evidence="5 6" key="1">
    <citation type="submission" date="2019-06" db="EMBL/GenBank/DDBJ databases">
        <title>Sequencing the genomes of 1000 actinobacteria strains.</title>
        <authorList>
            <person name="Klenk H.-P."/>
        </authorList>
    </citation>
    <scope>NUCLEOTIDE SEQUENCE [LARGE SCALE GENOMIC DNA]</scope>
    <source>
        <strain evidence="5 6">DSM 43866</strain>
    </source>
</reference>
<evidence type="ECO:0000256" key="1">
    <source>
        <dbReference type="ARBA" id="ARBA00001957"/>
    </source>
</evidence>
<dbReference type="InterPro" id="IPR020806">
    <property type="entry name" value="PKS_PP-bd"/>
</dbReference>
<evidence type="ECO:0000256" key="3">
    <source>
        <dbReference type="ARBA" id="ARBA00022553"/>
    </source>
</evidence>
<dbReference type="Gene3D" id="3.40.109.10">
    <property type="entry name" value="NADH Oxidase"/>
    <property type="match status" value="1"/>
</dbReference>
<dbReference type="PANTHER" id="PTHR45527:SF1">
    <property type="entry name" value="FATTY ACID SYNTHASE"/>
    <property type="match status" value="1"/>
</dbReference>
<dbReference type="InterPro" id="IPR020845">
    <property type="entry name" value="AMP-binding_CS"/>
</dbReference>
<dbReference type="PROSITE" id="PS50075">
    <property type="entry name" value="CARRIER"/>
    <property type="match status" value="1"/>
</dbReference>
<name>A0A561WBN9_ACTTI</name>
<dbReference type="Gene3D" id="1.10.1200.10">
    <property type="entry name" value="ACP-like"/>
    <property type="match status" value="1"/>
</dbReference>
<evidence type="ECO:0000256" key="2">
    <source>
        <dbReference type="ARBA" id="ARBA00022450"/>
    </source>
</evidence>
<dbReference type="InterPro" id="IPR042099">
    <property type="entry name" value="ANL_N_sf"/>
</dbReference>
<dbReference type="InterPro" id="IPR001031">
    <property type="entry name" value="Thioesterase"/>
</dbReference>
<dbReference type="SUPFAM" id="SSF56801">
    <property type="entry name" value="Acetyl-CoA synthetase-like"/>
    <property type="match status" value="1"/>
</dbReference>
<feature type="domain" description="Carrier" evidence="4">
    <location>
        <begin position="901"/>
        <end position="976"/>
    </location>
</feature>
<evidence type="ECO:0000313" key="5">
    <source>
        <dbReference type="EMBL" id="TWG21253.1"/>
    </source>
</evidence>
<dbReference type="Pfam" id="PF00550">
    <property type="entry name" value="PP-binding"/>
    <property type="match status" value="1"/>
</dbReference>
<dbReference type="PANTHER" id="PTHR45527">
    <property type="entry name" value="NONRIBOSOMAL PEPTIDE SYNTHETASE"/>
    <property type="match status" value="1"/>
</dbReference>
<dbReference type="Pfam" id="PF00975">
    <property type="entry name" value="Thioesterase"/>
    <property type="match status" value="1"/>
</dbReference>
<dbReference type="InterPro" id="IPR009081">
    <property type="entry name" value="PP-bd_ACP"/>
</dbReference>
<keyword evidence="2" id="KW-0596">Phosphopantetheine</keyword>
<dbReference type="SMART" id="SM00823">
    <property type="entry name" value="PKS_PP"/>
    <property type="match status" value="1"/>
</dbReference>
<dbReference type="Pfam" id="PF00501">
    <property type="entry name" value="AMP-binding"/>
    <property type="match status" value="1"/>
</dbReference>
<gene>
    <name evidence="5" type="ORF">FHX34_103791</name>
</gene>
<sequence length="1236" mass="133510">MESDPTLTDLLDHAVRADPAATAVSHEGGRMTRRALAERAWALAAHLTRAGAGPETCVGLFVDPSVDSVTGAWGILHAGAAYLPLDPDYPDDRLRYMLADSRTRVVLTQPRLGDRLADLVAPGTRIVTTEEAPAGAHRGPAHRADHLAYVVYTSGSTGRPKGVMIEHRAIVSQLRWLRETFRLDGAVILQKTPMSFDAAQWEILATAAGATVVAGSRGLHRDPDRIVAAVRRHGVTVLQCVPTLLRALLDTAALGDCPSLRRIFTGGELLPRTLAAECLAAMPDTRLVNLYGPTECTINTSAFEVDPVAVGPGSPPGVSIGRAIPGTEYHILDPARAPVPAGQVGELYIGGNQLARGYLGRPELTAQRFVTGPGGVRLFRTGDLACANRDGTVQFAGRADNQVKLRGYRIELDEVRLAAEAHPWVRQAAAVATEAQDLLVYVELNPREAALMDQGRAAAHHQSKESRLQVRAQLSHPGVRDPGQLAGRPVIPLAGREPTTEQRRRVFARKTYRFYEGAPVTRAALLRLLARRPPAAAPRRLTAVSWAEFGAALRWFGEFRSPQRLLPKYGYASPGALYATQMILETAGLWGLPAGFYYYHPLRHELVEVAPAAPRAEPGLRVHFVGRRRAIEPVYRDNIREVLAIEAGHMTGLFEEVLPRLGLTVTGLPYDPPPGDLLGCADGDVYLGRFAVVPYRAARPDGVDLYLQVHPDRGVDLPPGQYAYRGRDLVRISDRMVERRHVIAINQHVHDRAAFGITMVRRRGPDWRRYLDLGRTLQRLSMNDLGLGFMSSGYSSDSGHDLPSAHRVATIAGGRLPFYFALGGSVSAAQVASEGMKEDTVHMRGPAEMIRDDLASTLPRYMIPHRVVILDRIPCTPNGKIDQKALAASAAAGVAQRPFVAPRTGAERRVAALWRAVTGQETVSAEEDFFAAGGNSLMAMTLVGRINREFGVELPVQVIFDFPTVAGLARRLGEQDGRRASRLVRLGATAAGSPVFCWPGLGGYPMNLRVLAERSGRPFYGIQAYGINEGEIPYATIGSMAAQDVAAIRERQPHGPYTLWGYSFGARVAAEAAYQLEQAGEQVEHLILLAPGSPARPGSGAGAGVADYADKRYVAVLFSVFAGTMTGPMADECLAVAVDDDSFAAFAGRCFPTLEPALIRRIMRVVRHTYGLHRVPDDGKIQAPVTVLRARGDDLPALPGIVAPTVIDLESDHYGLLRAPGVDEVIAAIGAQTGTS</sequence>
<dbReference type="GO" id="GO:0005829">
    <property type="term" value="C:cytosol"/>
    <property type="evidence" value="ECO:0007669"/>
    <property type="project" value="TreeGrafter"/>
</dbReference>
<dbReference type="OrthoDB" id="3406074at2"/>
<dbReference type="GO" id="GO:0031177">
    <property type="term" value="F:phosphopantetheine binding"/>
    <property type="evidence" value="ECO:0007669"/>
    <property type="project" value="InterPro"/>
</dbReference>
<dbReference type="FunFam" id="3.40.50.12780:FF:000012">
    <property type="entry name" value="Non-ribosomal peptide synthetase"/>
    <property type="match status" value="1"/>
</dbReference>
<dbReference type="EMBL" id="VIWY01000003">
    <property type="protein sequence ID" value="TWG21253.1"/>
    <property type="molecule type" value="Genomic_DNA"/>
</dbReference>
<dbReference type="InterPro" id="IPR006162">
    <property type="entry name" value="Ppantetheine_attach_site"/>
</dbReference>